<keyword evidence="4" id="KW-1185">Reference proteome</keyword>
<proteinExistence type="predicted"/>
<dbReference type="InterPro" id="IPR041657">
    <property type="entry name" value="HTH_17"/>
</dbReference>
<feature type="domain" description="Helix-turn-helix" evidence="2">
    <location>
        <begin position="81"/>
        <end position="124"/>
    </location>
</feature>
<evidence type="ECO:0000313" key="4">
    <source>
        <dbReference type="Proteomes" id="UP000218807"/>
    </source>
</evidence>
<dbReference type="Proteomes" id="UP000218807">
    <property type="component" value="Unassembled WGS sequence"/>
</dbReference>
<keyword evidence="3" id="KW-0238">DNA-binding</keyword>
<sequence length="151" mass="16871">MTGKKNKIGQTRWAVKADVVDLVRNLARQLPDLSIAAILNRSGKRTGHGASWTRSHVCSLRNIHGISVYREGERAERGERTLDEAADILKVSRATAYRMVSSGVLPARQLCTGAPWIIQLSDLQHETVRREADARRSRRPISQDPVQNPLL</sequence>
<gene>
    <name evidence="3" type="ORF">CPT34_33080</name>
</gene>
<comment type="caution">
    <text evidence="3">The sequence shown here is derived from an EMBL/GenBank/DDBJ whole genome shotgun (WGS) entry which is preliminary data.</text>
</comment>
<dbReference type="GO" id="GO:0003677">
    <property type="term" value="F:DNA binding"/>
    <property type="evidence" value="ECO:0007669"/>
    <property type="project" value="UniProtKB-KW"/>
</dbReference>
<dbReference type="Pfam" id="PF12728">
    <property type="entry name" value="HTH_17"/>
    <property type="match status" value="1"/>
</dbReference>
<reference evidence="3 4" key="1">
    <citation type="submission" date="2017-09" db="EMBL/GenBank/DDBJ databases">
        <title>Comparative genomics of rhizobia isolated from Phaseolus vulgaris in China.</title>
        <authorList>
            <person name="Tong W."/>
        </authorList>
    </citation>
    <scope>NUCLEOTIDE SEQUENCE [LARGE SCALE GENOMIC DNA]</scope>
    <source>
        <strain evidence="3 4">L101</strain>
    </source>
</reference>
<name>A0A2A5KIJ2_9HYPH</name>
<accession>A0A2A5KIJ2</accession>
<evidence type="ECO:0000256" key="1">
    <source>
        <dbReference type="SAM" id="MobiDB-lite"/>
    </source>
</evidence>
<dbReference type="AlphaFoldDB" id="A0A2A5KIJ2"/>
<dbReference type="EMBL" id="NXDM01000070">
    <property type="protein sequence ID" value="PCK76896.1"/>
    <property type="molecule type" value="Genomic_DNA"/>
</dbReference>
<organism evidence="3 4">
    <name type="scientific">Rhizobium sophoriradicis</name>
    <dbReference type="NCBI Taxonomy" id="1535245"/>
    <lineage>
        <taxon>Bacteria</taxon>
        <taxon>Pseudomonadati</taxon>
        <taxon>Pseudomonadota</taxon>
        <taxon>Alphaproteobacteria</taxon>
        <taxon>Hyphomicrobiales</taxon>
        <taxon>Rhizobiaceae</taxon>
        <taxon>Rhizobium/Agrobacterium group</taxon>
        <taxon>Rhizobium</taxon>
    </lineage>
</organism>
<feature type="region of interest" description="Disordered" evidence="1">
    <location>
        <begin position="131"/>
        <end position="151"/>
    </location>
</feature>
<evidence type="ECO:0000313" key="3">
    <source>
        <dbReference type="EMBL" id="PCK76896.1"/>
    </source>
</evidence>
<protein>
    <submittedName>
        <fullName evidence="3">DNA-binding protein</fullName>
    </submittedName>
</protein>
<evidence type="ECO:0000259" key="2">
    <source>
        <dbReference type="Pfam" id="PF12728"/>
    </source>
</evidence>